<dbReference type="AlphaFoldDB" id="A0A090ZDW2"/>
<evidence type="ECO:0000256" key="8">
    <source>
        <dbReference type="SAM" id="Phobius"/>
    </source>
</evidence>
<evidence type="ECO:0000256" key="7">
    <source>
        <dbReference type="ARBA" id="ARBA00023136"/>
    </source>
</evidence>
<dbReference type="RefSeq" id="WP_036623439.1">
    <property type="nucleotide sequence ID" value="NZ_BGML01000002.1"/>
</dbReference>
<dbReference type="InterPro" id="IPR004761">
    <property type="entry name" value="Spore_GerAB"/>
</dbReference>
<dbReference type="PANTHER" id="PTHR34975">
    <property type="entry name" value="SPORE GERMINATION PROTEIN A2"/>
    <property type="match status" value="1"/>
</dbReference>
<evidence type="ECO:0000256" key="4">
    <source>
        <dbReference type="ARBA" id="ARBA00022544"/>
    </source>
</evidence>
<keyword evidence="3" id="KW-0813">Transport</keyword>
<evidence type="ECO:0000313" key="9">
    <source>
        <dbReference type="EMBL" id="KFN08420.1"/>
    </source>
</evidence>
<accession>A0A090ZDW2</accession>
<feature type="transmembrane region" description="Helical" evidence="8">
    <location>
        <begin position="145"/>
        <end position="165"/>
    </location>
</feature>
<dbReference type="PATRIC" id="fig|44252.3.peg.3256"/>
<dbReference type="Gene3D" id="1.20.1740.10">
    <property type="entry name" value="Amino acid/polyamine transporter I"/>
    <property type="match status" value="1"/>
</dbReference>
<feature type="transmembrane region" description="Helical" evidence="8">
    <location>
        <begin position="38"/>
        <end position="59"/>
    </location>
</feature>
<proteinExistence type="inferred from homology"/>
<evidence type="ECO:0000313" key="10">
    <source>
        <dbReference type="Proteomes" id="UP000029278"/>
    </source>
</evidence>
<organism evidence="9 10">
    <name type="scientific">Paenibacillus macerans</name>
    <name type="common">Bacillus macerans</name>
    <dbReference type="NCBI Taxonomy" id="44252"/>
    <lineage>
        <taxon>Bacteria</taxon>
        <taxon>Bacillati</taxon>
        <taxon>Bacillota</taxon>
        <taxon>Bacilli</taxon>
        <taxon>Bacillales</taxon>
        <taxon>Paenibacillaceae</taxon>
        <taxon>Paenibacillus</taxon>
    </lineage>
</organism>
<dbReference type="Pfam" id="PF03845">
    <property type="entry name" value="Spore_permease"/>
    <property type="match status" value="1"/>
</dbReference>
<dbReference type="STRING" id="44252.DJ90_1649"/>
<dbReference type="GO" id="GO:0016020">
    <property type="term" value="C:membrane"/>
    <property type="evidence" value="ECO:0007669"/>
    <property type="project" value="UniProtKB-SubCell"/>
</dbReference>
<dbReference type="NCBIfam" id="TIGR00912">
    <property type="entry name" value="2A0309"/>
    <property type="match status" value="1"/>
</dbReference>
<feature type="transmembrane region" description="Helical" evidence="8">
    <location>
        <begin position="185"/>
        <end position="205"/>
    </location>
</feature>
<comment type="subcellular location">
    <subcellularLocation>
        <location evidence="1">Membrane</location>
        <topology evidence="1">Multi-pass membrane protein</topology>
    </subcellularLocation>
</comment>
<dbReference type="OrthoDB" id="2078716at2"/>
<keyword evidence="10" id="KW-1185">Reference proteome</keyword>
<keyword evidence="4" id="KW-0309">Germination</keyword>
<feature type="transmembrane region" description="Helical" evidence="8">
    <location>
        <begin position="266"/>
        <end position="287"/>
    </location>
</feature>
<evidence type="ECO:0000256" key="2">
    <source>
        <dbReference type="ARBA" id="ARBA00007998"/>
    </source>
</evidence>
<evidence type="ECO:0000256" key="6">
    <source>
        <dbReference type="ARBA" id="ARBA00022989"/>
    </source>
</evidence>
<evidence type="ECO:0000256" key="5">
    <source>
        <dbReference type="ARBA" id="ARBA00022692"/>
    </source>
</evidence>
<reference evidence="9 10" key="1">
    <citation type="submission" date="2014-04" db="EMBL/GenBank/DDBJ databases">
        <authorList>
            <person name="Bishop-Lilly K.A."/>
            <person name="Broomall S.M."/>
            <person name="Chain P.S."/>
            <person name="Chertkov O."/>
            <person name="Coyne S.R."/>
            <person name="Daligault H.E."/>
            <person name="Davenport K.W."/>
            <person name="Erkkila T."/>
            <person name="Frey K.G."/>
            <person name="Gibbons H.S."/>
            <person name="Gu W."/>
            <person name="Jaissle J."/>
            <person name="Johnson S.L."/>
            <person name="Koroleva G.I."/>
            <person name="Ladner J.T."/>
            <person name="Lo C.-C."/>
            <person name="Minogue T.D."/>
            <person name="Munk C."/>
            <person name="Palacios G.F."/>
            <person name="Redden C.L."/>
            <person name="Rosenzweig C.N."/>
            <person name="Scholz M.B."/>
            <person name="Teshima H."/>
            <person name="Xu Y."/>
        </authorList>
    </citation>
    <scope>NUCLEOTIDE SEQUENCE [LARGE SCALE GENOMIC DNA]</scope>
    <source>
        <strain evidence="9 10">8244</strain>
    </source>
</reference>
<protein>
    <submittedName>
        <fullName evidence="9">Spore germination family protein</fullName>
    </submittedName>
</protein>
<dbReference type="EMBL" id="JMQA01000029">
    <property type="protein sequence ID" value="KFN08420.1"/>
    <property type="molecule type" value="Genomic_DNA"/>
</dbReference>
<evidence type="ECO:0000256" key="1">
    <source>
        <dbReference type="ARBA" id="ARBA00004141"/>
    </source>
</evidence>
<dbReference type="GO" id="GO:0009847">
    <property type="term" value="P:spore germination"/>
    <property type="evidence" value="ECO:0007669"/>
    <property type="project" value="InterPro"/>
</dbReference>
<sequence length="363" mass="41537">MKPMISRFQFYLLTINYILGTTLFVLIGRLVVQAGQDAWLMPLWAGSFGILVGLFWIFLFRYYPGKSLVQIPLEAWGRSLGTLVSVLYFLYFCILAGWALRNLSDFLNGTIMPETPKTVFHVMFLLVAFYTVAQGTEAIGRLNQIITPFLFFPFWFVLLLAMVNWDWGRLQPAFHSDLGAILQYHSFLGFPYMETIALTILFPLVKQGATRPFLLGLMTASLSLSMTLFMIIGLLGVERASQLTFPVYTTVQEISIGEVIVNIHSIISVILLILIFIKLLVLVYGASETLRQVFRPKTRWPHFLGLTILLSATALSIYENPIQNEEWDEKYTFIYDSFFVLLIPFLLLVTTWVKRTFEKRKGG</sequence>
<comment type="similarity">
    <text evidence="2">Belongs to the amino acid-polyamine-organocation (APC) superfamily. Spore germination protein (SGP) (TC 2.A.3.9) family.</text>
</comment>
<feature type="transmembrane region" description="Helical" evidence="8">
    <location>
        <begin position="299"/>
        <end position="318"/>
    </location>
</feature>
<feature type="transmembrane region" description="Helical" evidence="8">
    <location>
        <begin position="333"/>
        <end position="353"/>
    </location>
</feature>
<keyword evidence="5 8" id="KW-0812">Transmembrane</keyword>
<dbReference type="Proteomes" id="UP000029278">
    <property type="component" value="Unassembled WGS sequence"/>
</dbReference>
<evidence type="ECO:0000256" key="3">
    <source>
        <dbReference type="ARBA" id="ARBA00022448"/>
    </source>
</evidence>
<feature type="transmembrane region" description="Helical" evidence="8">
    <location>
        <begin position="12"/>
        <end position="32"/>
    </location>
</feature>
<dbReference type="PANTHER" id="PTHR34975:SF2">
    <property type="entry name" value="SPORE GERMINATION PROTEIN A2"/>
    <property type="match status" value="1"/>
</dbReference>
<gene>
    <name evidence="9" type="ORF">DJ90_1649</name>
</gene>
<dbReference type="GeneID" id="77007548"/>
<feature type="transmembrane region" description="Helical" evidence="8">
    <location>
        <begin position="118"/>
        <end position="133"/>
    </location>
</feature>
<feature type="transmembrane region" description="Helical" evidence="8">
    <location>
        <begin position="80"/>
        <end position="98"/>
    </location>
</feature>
<feature type="transmembrane region" description="Helical" evidence="8">
    <location>
        <begin position="212"/>
        <end position="237"/>
    </location>
</feature>
<dbReference type="HOGENOM" id="CLU_047547_1_1_9"/>
<name>A0A090ZDW2_PAEMA</name>
<keyword evidence="7 8" id="KW-0472">Membrane</keyword>
<comment type="caution">
    <text evidence="9">The sequence shown here is derived from an EMBL/GenBank/DDBJ whole genome shotgun (WGS) entry which is preliminary data.</text>
</comment>
<keyword evidence="6 8" id="KW-1133">Transmembrane helix</keyword>